<dbReference type="Proteomes" id="UP000683310">
    <property type="component" value="Chromosome"/>
</dbReference>
<gene>
    <name evidence="1" type="ORF">KHQ06_16765</name>
</gene>
<reference evidence="1 2" key="1">
    <citation type="submission" date="2021-04" db="EMBL/GenBank/DDBJ databases">
        <title>Nocardia tengchongensis.</title>
        <authorList>
            <person name="Zhuang k."/>
            <person name="Ran Y."/>
            <person name="Li W."/>
        </authorList>
    </citation>
    <scope>NUCLEOTIDE SEQUENCE [LARGE SCALE GENOMIC DNA]</scope>
    <source>
        <strain evidence="1 2">CFH S0057</strain>
    </source>
</reference>
<dbReference type="EMBL" id="CP074371">
    <property type="protein sequence ID" value="QVI24268.1"/>
    <property type="molecule type" value="Genomic_DNA"/>
</dbReference>
<dbReference type="SUPFAM" id="SSF140453">
    <property type="entry name" value="EsxAB dimer-like"/>
    <property type="match status" value="1"/>
</dbReference>
<accession>A0ABX8CWJ9</accession>
<evidence type="ECO:0000313" key="1">
    <source>
        <dbReference type="EMBL" id="QVI24268.1"/>
    </source>
</evidence>
<dbReference type="InterPro" id="IPR036689">
    <property type="entry name" value="ESAT-6-like_sf"/>
</dbReference>
<sequence>MGDYRVDLGGLQHLIDGAAKLDSTIEARIAAIEQRVDELHMDWSGDSARAHRAAHDDRVAAVAVMREALRALREKLASAHAAYGTVGATNASMWP</sequence>
<organism evidence="1 2">
    <name type="scientific">Nocardia tengchongensis</name>
    <dbReference type="NCBI Taxonomy" id="2055889"/>
    <lineage>
        <taxon>Bacteria</taxon>
        <taxon>Bacillati</taxon>
        <taxon>Actinomycetota</taxon>
        <taxon>Actinomycetes</taxon>
        <taxon>Mycobacteriales</taxon>
        <taxon>Nocardiaceae</taxon>
        <taxon>Nocardia</taxon>
    </lineage>
</organism>
<protein>
    <submittedName>
        <fullName evidence="1">WXG100 family type VII secretion target</fullName>
    </submittedName>
</protein>
<dbReference type="Gene3D" id="1.10.287.1060">
    <property type="entry name" value="ESAT-6-like"/>
    <property type="match status" value="1"/>
</dbReference>
<proteinExistence type="predicted"/>
<name>A0ABX8CWJ9_9NOCA</name>
<keyword evidence="2" id="KW-1185">Reference proteome</keyword>
<evidence type="ECO:0000313" key="2">
    <source>
        <dbReference type="Proteomes" id="UP000683310"/>
    </source>
</evidence>
<dbReference type="RefSeq" id="WP_213560331.1">
    <property type="nucleotide sequence ID" value="NZ_JBHZDV010000010.1"/>
</dbReference>
<dbReference type="Pfam" id="PF06013">
    <property type="entry name" value="WXG100"/>
    <property type="match status" value="1"/>
</dbReference>
<dbReference type="InterPro" id="IPR010310">
    <property type="entry name" value="T7SS_ESAT-6-like"/>
</dbReference>